<protein>
    <submittedName>
        <fullName evidence="2">Lysophospholipase L1-like esterase</fullName>
    </submittedName>
</protein>
<evidence type="ECO:0000313" key="3">
    <source>
        <dbReference type="Proteomes" id="UP000294616"/>
    </source>
</evidence>
<dbReference type="SUPFAM" id="SSF52266">
    <property type="entry name" value="SGNH hydrolase"/>
    <property type="match status" value="1"/>
</dbReference>
<organism evidence="2 3">
    <name type="scientific">Albibacterium bauzanense</name>
    <dbReference type="NCBI Taxonomy" id="653929"/>
    <lineage>
        <taxon>Bacteria</taxon>
        <taxon>Pseudomonadati</taxon>
        <taxon>Bacteroidota</taxon>
        <taxon>Sphingobacteriia</taxon>
        <taxon>Sphingobacteriales</taxon>
        <taxon>Sphingobacteriaceae</taxon>
        <taxon>Albibacterium</taxon>
    </lineage>
</organism>
<dbReference type="Proteomes" id="UP000294616">
    <property type="component" value="Unassembled WGS sequence"/>
</dbReference>
<proteinExistence type="predicted"/>
<gene>
    <name evidence="2" type="ORF">C8N28_0194</name>
</gene>
<keyword evidence="3" id="KW-1185">Reference proteome</keyword>
<dbReference type="InterPro" id="IPR051532">
    <property type="entry name" value="Ester_Hydrolysis_Enzymes"/>
</dbReference>
<name>A0A4R1M5B8_9SPHI</name>
<dbReference type="PANTHER" id="PTHR30383">
    <property type="entry name" value="THIOESTERASE 1/PROTEASE 1/LYSOPHOSPHOLIPASE L1"/>
    <property type="match status" value="1"/>
</dbReference>
<evidence type="ECO:0000259" key="1">
    <source>
        <dbReference type="Pfam" id="PF13472"/>
    </source>
</evidence>
<dbReference type="EMBL" id="SMGO01000001">
    <property type="protein sequence ID" value="TCK84899.1"/>
    <property type="molecule type" value="Genomic_DNA"/>
</dbReference>
<sequence length="584" mass="65869">MSDLIFYSKNSYFSEDHYTIGTSTFTGGAASASRTIFFDYIIPTKISINKINVAVNGNGLLYIKKFTKSADGSTYIFKQQIQIKVVAGINNIEILEPLSYSNDDIIAVFTVANIKFLTGATWSPYKYESTGLNVSSDILTSNLISSSANLLISFEVSTLLVANRGNVFDREESRNTLFLDDDYTSLLYYDSDEYRDALGRRKYAEPVGLNFKWEFKGSLGLDDVSKSTGFTSGLISEMYDSGNSYTVDMGLSYLAYLQFDNPKSLNSFNFSMEIFEFELTRFSSNSAISSIFCGQTLYSRKLAHTSTFYPGNGGEIRILEGRMETQSFTIGARAYFPLSPVIGQEFRIVQKFNGRTIFFELYQKAGQDYKLLSNITFSYGDGENRPSNRKLGIMLYDVGVKITKYENYSFEPLVTRLLFIGDSIQSGFSCSDFSKSYTRLASRWNGIAGSVRSGHGCTTDDFMPMIPEILERKPEVVILGLGLNDIRYGVIDYQLKYKSIVDQLYNIGTKVILCNLIPNNVDDVLPFNTWQQVTFGADYIIVNYYDLMKDPSNPTKLNPLYSTDGTHPNDYGNLLMFNRLKQYL</sequence>
<dbReference type="GO" id="GO:0004622">
    <property type="term" value="F:phosphatidylcholine lysophospholipase activity"/>
    <property type="evidence" value="ECO:0007669"/>
    <property type="project" value="TreeGrafter"/>
</dbReference>
<dbReference type="AlphaFoldDB" id="A0A4R1M5B8"/>
<dbReference type="OrthoDB" id="9794725at2"/>
<dbReference type="RefSeq" id="WP_132220645.1">
    <property type="nucleotide sequence ID" value="NZ_SMGO01000001.1"/>
</dbReference>
<dbReference type="CDD" id="cd00229">
    <property type="entry name" value="SGNH_hydrolase"/>
    <property type="match status" value="1"/>
</dbReference>
<comment type="caution">
    <text evidence="2">The sequence shown here is derived from an EMBL/GenBank/DDBJ whole genome shotgun (WGS) entry which is preliminary data.</text>
</comment>
<dbReference type="InterPro" id="IPR013830">
    <property type="entry name" value="SGNH_hydro"/>
</dbReference>
<dbReference type="InterPro" id="IPR036514">
    <property type="entry name" value="SGNH_hydro_sf"/>
</dbReference>
<feature type="domain" description="SGNH hydrolase-type esterase" evidence="1">
    <location>
        <begin position="419"/>
        <end position="573"/>
    </location>
</feature>
<accession>A0A4R1M5B8</accession>
<dbReference type="Gene3D" id="3.40.50.1110">
    <property type="entry name" value="SGNH hydrolase"/>
    <property type="match status" value="1"/>
</dbReference>
<dbReference type="PANTHER" id="PTHR30383:SF5">
    <property type="entry name" value="SGNH HYDROLASE-TYPE ESTERASE DOMAIN-CONTAINING PROTEIN"/>
    <property type="match status" value="1"/>
</dbReference>
<reference evidence="2 3" key="1">
    <citation type="submission" date="2019-03" db="EMBL/GenBank/DDBJ databases">
        <title>Genomic Encyclopedia of Archaeal and Bacterial Type Strains, Phase II (KMG-II): from individual species to whole genera.</title>
        <authorList>
            <person name="Goeker M."/>
        </authorList>
    </citation>
    <scope>NUCLEOTIDE SEQUENCE [LARGE SCALE GENOMIC DNA]</scope>
    <source>
        <strain evidence="2 3">DSM 22554</strain>
    </source>
</reference>
<evidence type="ECO:0000313" key="2">
    <source>
        <dbReference type="EMBL" id="TCK84899.1"/>
    </source>
</evidence>
<dbReference type="Pfam" id="PF13472">
    <property type="entry name" value="Lipase_GDSL_2"/>
    <property type="match status" value="1"/>
</dbReference>